<comment type="caution">
    <text evidence="2">The sequence shown here is derived from an EMBL/GenBank/DDBJ whole genome shotgun (WGS) entry which is preliminary data.</text>
</comment>
<name>A0A5B7JSP6_PORTR</name>
<reference evidence="2 3" key="1">
    <citation type="submission" date="2019-05" db="EMBL/GenBank/DDBJ databases">
        <title>Another draft genome of Portunus trituberculatus and its Hox gene families provides insights of decapod evolution.</title>
        <authorList>
            <person name="Jeong J.-H."/>
            <person name="Song I."/>
            <person name="Kim S."/>
            <person name="Choi T."/>
            <person name="Kim D."/>
            <person name="Ryu S."/>
            <person name="Kim W."/>
        </authorList>
    </citation>
    <scope>NUCLEOTIDE SEQUENCE [LARGE SCALE GENOMIC DNA]</scope>
    <source>
        <tissue evidence="2">Muscle</tissue>
    </source>
</reference>
<evidence type="ECO:0000313" key="2">
    <source>
        <dbReference type="EMBL" id="MPC97899.1"/>
    </source>
</evidence>
<feature type="region of interest" description="Disordered" evidence="1">
    <location>
        <begin position="1"/>
        <end position="84"/>
    </location>
</feature>
<proteinExistence type="predicted"/>
<dbReference type="Proteomes" id="UP000324222">
    <property type="component" value="Unassembled WGS sequence"/>
</dbReference>
<evidence type="ECO:0000313" key="3">
    <source>
        <dbReference type="Proteomes" id="UP000324222"/>
    </source>
</evidence>
<feature type="compositionally biased region" description="Basic residues" evidence="1">
    <location>
        <begin position="75"/>
        <end position="84"/>
    </location>
</feature>
<dbReference type="EMBL" id="VSRR010111921">
    <property type="protein sequence ID" value="MPC97899.1"/>
    <property type="molecule type" value="Genomic_DNA"/>
</dbReference>
<organism evidence="2 3">
    <name type="scientific">Portunus trituberculatus</name>
    <name type="common">Swimming crab</name>
    <name type="synonym">Neptunus trituberculatus</name>
    <dbReference type="NCBI Taxonomy" id="210409"/>
    <lineage>
        <taxon>Eukaryota</taxon>
        <taxon>Metazoa</taxon>
        <taxon>Ecdysozoa</taxon>
        <taxon>Arthropoda</taxon>
        <taxon>Crustacea</taxon>
        <taxon>Multicrustacea</taxon>
        <taxon>Malacostraca</taxon>
        <taxon>Eumalacostraca</taxon>
        <taxon>Eucarida</taxon>
        <taxon>Decapoda</taxon>
        <taxon>Pleocyemata</taxon>
        <taxon>Brachyura</taxon>
        <taxon>Eubrachyura</taxon>
        <taxon>Portunoidea</taxon>
        <taxon>Portunidae</taxon>
        <taxon>Portuninae</taxon>
        <taxon>Portunus</taxon>
    </lineage>
</organism>
<dbReference type="AlphaFoldDB" id="A0A5B7JSP6"/>
<evidence type="ECO:0000256" key="1">
    <source>
        <dbReference type="SAM" id="MobiDB-lite"/>
    </source>
</evidence>
<feature type="compositionally biased region" description="Basic and acidic residues" evidence="1">
    <location>
        <begin position="1"/>
        <end position="30"/>
    </location>
</feature>
<keyword evidence="3" id="KW-1185">Reference proteome</keyword>
<sequence>MTIKKALQEKSAGDTRQAADSEEKRPKDCQCSDPFACSRPCGPEKCDEDSSDTREHVSLTPGSHVFLNQANGRNSRGKKKTRKG</sequence>
<accession>A0A5B7JSP6</accession>
<gene>
    <name evidence="2" type="ORF">E2C01_093240</name>
</gene>
<protein>
    <submittedName>
        <fullName evidence="2">Uncharacterized protein</fullName>
    </submittedName>
</protein>